<dbReference type="InterPro" id="IPR011047">
    <property type="entry name" value="Quinoprotein_ADH-like_sf"/>
</dbReference>
<evidence type="ECO:0000256" key="4">
    <source>
        <dbReference type="ARBA" id="ARBA00020824"/>
    </source>
</evidence>
<dbReference type="InterPro" id="IPR015943">
    <property type="entry name" value="WD40/YVTN_repeat-like_dom_sf"/>
</dbReference>
<dbReference type="SUPFAM" id="SSF50998">
    <property type="entry name" value="Quinoprotein alcohol dehydrogenase-like"/>
    <property type="match status" value="2"/>
</dbReference>
<evidence type="ECO:0000256" key="12">
    <source>
        <dbReference type="SAM" id="SignalP"/>
    </source>
</evidence>
<evidence type="ECO:0000256" key="1">
    <source>
        <dbReference type="ARBA" id="ARBA00004115"/>
    </source>
</evidence>
<dbReference type="EMBL" id="JBFMKM010000018">
    <property type="protein sequence ID" value="KAL1296677.1"/>
    <property type="molecule type" value="Genomic_DNA"/>
</dbReference>
<evidence type="ECO:0000313" key="15">
    <source>
        <dbReference type="EMBL" id="KAL1296677.1"/>
    </source>
</evidence>
<evidence type="ECO:0000259" key="13">
    <source>
        <dbReference type="Pfam" id="PF07774"/>
    </source>
</evidence>
<dbReference type="Proteomes" id="UP001562354">
    <property type="component" value="Unassembled WGS sequence"/>
</dbReference>
<dbReference type="InterPro" id="IPR018391">
    <property type="entry name" value="PQQ_b-propeller_rpt"/>
</dbReference>
<dbReference type="Gene3D" id="2.130.10.10">
    <property type="entry name" value="YVTN repeat-like/Quinoprotein amine dehydrogenase"/>
    <property type="match status" value="1"/>
</dbReference>
<dbReference type="Pfam" id="PF25293">
    <property type="entry name" value="Beta-prop_EMC1_N"/>
    <property type="match status" value="1"/>
</dbReference>
<evidence type="ECO:0000256" key="10">
    <source>
        <dbReference type="ARBA" id="ARBA00023180"/>
    </source>
</evidence>
<feature type="signal peptide" evidence="12">
    <location>
        <begin position="1"/>
        <end position="21"/>
    </location>
</feature>
<dbReference type="Pfam" id="PF07774">
    <property type="entry name" value="EMC1_C"/>
    <property type="match status" value="1"/>
</dbReference>
<accession>A0ABR3P2D7</accession>
<comment type="similarity">
    <text evidence="2">Belongs to the EMC1 family.</text>
</comment>
<feature type="domain" description="EMC1 first beta-propeller" evidence="14">
    <location>
        <begin position="22"/>
        <end position="440"/>
    </location>
</feature>
<dbReference type="InterPro" id="IPR011678">
    <property type="entry name" value="EMC1_C"/>
</dbReference>
<evidence type="ECO:0000256" key="2">
    <source>
        <dbReference type="ARBA" id="ARBA00007904"/>
    </source>
</evidence>
<name>A0ABR3P2D7_9PEZI</name>
<protein>
    <recommendedName>
        <fullName evidence="4">ER membrane protein complex subunit 1</fullName>
    </recommendedName>
</protein>
<feature type="domain" description="ER membrane protein complex subunit 1 C-terminal" evidence="13">
    <location>
        <begin position="718"/>
        <end position="936"/>
    </location>
</feature>
<keyword evidence="9 11" id="KW-0472">Membrane</keyword>
<evidence type="ECO:0000256" key="5">
    <source>
        <dbReference type="ARBA" id="ARBA00022692"/>
    </source>
</evidence>
<keyword evidence="7" id="KW-0256">Endoplasmic reticulum</keyword>
<evidence type="ECO:0000256" key="11">
    <source>
        <dbReference type="SAM" id="Phobius"/>
    </source>
</evidence>
<evidence type="ECO:0000259" key="14">
    <source>
        <dbReference type="Pfam" id="PF25293"/>
    </source>
</evidence>
<dbReference type="InterPro" id="IPR058545">
    <property type="entry name" value="Beta-prop_EMC1_1st"/>
</dbReference>
<evidence type="ECO:0000256" key="7">
    <source>
        <dbReference type="ARBA" id="ARBA00022824"/>
    </source>
</evidence>
<comment type="subcellular location">
    <subcellularLocation>
        <location evidence="1">Endoplasmic reticulum membrane</location>
        <topology evidence="1">Single-pass type I membrane protein</topology>
    </subcellularLocation>
</comment>
<comment type="subunit">
    <text evidence="3">Component of the ER membrane protein complex (EMC).</text>
</comment>
<evidence type="ECO:0000256" key="8">
    <source>
        <dbReference type="ARBA" id="ARBA00022989"/>
    </source>
</evidence>
<sequence>MRVPVALIAAASSALLRPAAAVLVDEAWNVDYHLALLGTPQEHTTSFHQPFAGSRASLLYTLSEQAVLGAVNPKDGSIVWRQPLDHASSHVANTTPSFLRAGYGQDVVVSAVNEHVAAWSAADGRQVWSHHLRDSTVKDLEILEIPGVKEELGSKDAIVLSSNAHTTTLTRLDGADGHAKWTFTDDSGDEAHQVSASATQLFCIFLHKTMLGGLKIKVVTLDPTNGRKIDQYTLSSESDLSSAATILAVGANTASPIIAWTDKARTVLKVNVVGSKHTSTFAIDASKPVESIILHAPYNINARPHFLVHYQTAGDHWAEVYHIDLSPSAAASAVSQAYSLPRLAGHGVFSTSASDANVYFTRISEGELSVVSSASHGVLARWPLKISQPGLSKADAVPLHAVSDISVKADTVSAIRSAIYLTSGDWILVRDGVLSWYRPEALSQVLSATWAYPAVERNLVHELEVEGHSNMLSAYIHRVTRHINDLKKVPAALSALPARFSKSLGVGPSDEENSAVTQDLFGFHKTVVCATANGRLIALDAGSAGKTLWNIPLPELEAAQKPQIIASPDGNIIVKSVDGKILRDIDALTGSDTASDALAPPAVEISQKAYKYTFENGKLAGNSPATESSWQFIPFGGQQIISVTPRPLDDPVASIGKVLGDRKVLYKYLNPNILLVTAVSDETKTASVSVVDAVSGTVLYTALHEDVDVTLPIASTISENWFAYSFTSASEVLTTKGHQLVIGEMYESELPNDRGPYGSSSNASAIDYSYEPYVFSKSFAIDNMISHMAVTQTRQGITSRMLLAVLPHSNAVVGIPRQIIDPRRPVGRDPTPGEQMEGLMKYDPVLRFDPKWYLTHHREVLGVEKITTSPAVLESTSLVFAYGLDIFGTRVNPSFSFDILGKDFNKLQMLATVVALFIATVAVAPLVKRKQINARWQFAG</sequence>
<evidence type="ECO:0000313" key="16">
    <source>
        <dbReference type="Proteomes" id="UP001562354"/>
    </source>
</evidence>
<proteinExistence type="inferred from homology"/>
<gene>
    <name evidence="15" type="ORF">AAFC00_000155</name>
</gene>
<evidence type="ECO:0000256" key="3">
    <source>
        <dbReference type="ARBA" id="ARBA00011276"/>
    </source>
</evidence>
<keyword evidence="6 12" id="KW-0732">Signal</keyword>
<evidence type="ECO:0000256" key="9">
    <source>
        <dbReference type="ARBA" id="ARBA00023136"/>
    </source>
</evidence>
<reference evidence="15 16" key="1">
    <citation type="submission" date="2024-07" db="EMBL/GenBank/DDBJ databases">
        <title>Draft sequence of the Neodothiora populina.</title>
        <authorList>
            <person name="Drown D.D."/>
            <person name="Schuette U.S."/>
            <person name="Buechlein A.B."/>
            <person name="Rusch D.R."/>
            <person name="Winton L.W."/>
            <person name="Adams G.A."/>
        </authorList>
    </citation>
    <scope>NUCLEOTIDE SEQUENCE [LARGE SCALE GENOMIC DNA]</scope>
    <source>
        <strain evidence="15 16">CPC 39397</strain>
    </source>
</reference>
<dbReference type="SMART" id="SM00564">
    <property type="entry name" value="PQQ"/>
    <property type="match status" value="4"/>
</dbReference>
<organism evidence="15 16">
    <name type="scientific">Neodothiora populina</name>
    <dbReference type="NCBI Taxonomy" id="2781224"/>
    <lineage>
        <taxon>Eukaryota</taxon>
        <taxon>Fungi</taxon>
        <taxon>Dikarya</taxon>
        <taxon>Ascomycota</taxon>
        <taxon>Pezizomycotina</taxon>
        <taxon>Dothideomycetes</taxon>
        <taxon>Dothideomycetidae</taxon>
        <taxon>Dothideales</taxon>
        <taxon>Dothioraceae</taxon>
        <taxon>Neodothiora</taxon>
    </lineage>
</organism>
<keyword evidence="8 11" id="KW-1133">Transmembrane helix</keyword>
<dbReference type="GeneID" id="95973858"/>
<dbReference type="InterPro" id="IPR026895">
    <property type="entry name" value="EMC1"/>
</dbReference>
<keyword evidence="10" id="KW-0325">Glycoprotein</keyword>
<evidence type="ECO:0000256" key="6">
    <source>
        <dbReference type="ARBA" id="ARBA00022729"/>
    </source>
</evidence>
<comment type="caution">
    <text evidence="15">The sequence shown here is derived from an EMBL/GenBank/DDBJ whole genome shotgun (WGS) entry which is preliminary data.</text>
</comment>
<feature type="transmembrane region" description="Helical" evidence="11">
    <location>
        <begin position="907"/>
        <end position="927"/>
    </location>
</feature>
<keyword evidence="5 11" id="KW-0812">Transmembrane</keyword>
<keyword evidence="16" id="KW-1185">Reference proteome</keyword>
<dbReference type="PANTHER" id="PTHR21573:SF0">
    <property type="entry name" value="ER MEMBRANE PROTEIN COMPLEX SUBUNIT 1"/>
    <property type="match status" value="1"/>
</dbReference>
<dbReference type="PANTHER" id="PTHR21573">
    <property type="entry name" value="ER MEMBRANE PROTEIN COMPLEX SUBUNIT 1"/>
    <property type="match status" value="1"/>
</dbReference>
<dbReference type="RefSeq" id="XP_069196359.1">
    <property type="nucleotide sequence ID" value="XM_069340827.1"/>
</dbReference>
<feature type="chain" id="PRO_5046932783" description="ER membrane protein complex subunit 1" evidence="12">
    <location>
        <begin position="22"/>
        <end position="940"/>
    </location>
</feature>